<evidence type="ECO:0000313" key="11">
    <source>
        <dbReference type="EMBL" id="MDR6966694.1"/>
    </source>
</evidence>
<dbReference type="InterPro" id="IPR001347">
    <property type="entry name" value="SIS_dom"/>
</dbReference>
<comment type="subcellular location">
    <subcellularLocation>
        <location evidence="8">Cytoplasm</location>
    </subcellularLocation>
</comment>
<evidence type="ECO:0000259" key="9">
    <source>
        <dbReference type="PROSITE" id="PS51278"/>
    </source>
</evidence>
<dbReference type="RefSeq" id="WP_310024414.1">
    <property type="nucleotide sequence ID" value="NZ_JAVDVI010000002.1"/>
</dbReference>
<evidence type="ECO:0000256" key="3">
    <source>
        <dbReference type="ARBA" id="ARBA00016090"/>
    </source>
</evidence>
<name>A0ABU1TL41_9FLAO</name>
<comment type="subunit">
    <text evidence="8">Homodimer.</text>
</comment>
<dbReference type="Pfam" id="PF13522">
    <property type="entry name" value="GATase_6"/>
    <property type="match status" value="1"/>
</dbReference>
<evidence type="ECO:0000256" key="7">
    <source>
        <dbReference type="ARBA" id="ARBA00022962"/>
    </source>
</evidence>
<dbReference type="InterPro" id="IPR035466">
    <property type="entry name" value="GlmS/AgaS_SIS"/>
</dbReference>
<evidence type="ECO:0000256" key="5">
    <source>
        <dbReference type="ARBA" id="ARBA00022679"/>
    </source>
</evidence>
<dbReference type="EC" id="2.6.1.16" evidence="2 8"/>
<dbReference type="InterPro" id="IPR046348">
    <property type="entry name" value="SIS_dom_sf"/>
</dbReference>
<comment type="catalytic activity">
    <reaction evidence="1 8">
        <text>D-fructose 6-phosphate + L-glutamine = D-glucosamine 6-phosphate + L-glutamate</text>
        <dbReference type="Rhea" id="RHEA:13237"/>
        <dbReference type="ChEBI" id="CHEBI:29985"/>
        <dbReference type="ChEBI" id="CHEBI:58359"/>
        <dbReference type="ChEBI" id="CHEBI:58725"/>
        <dbReference type="ChEBI" id="CHEBI:61527"/>
        <dbReference type="EC" id="2.6.1.16"/>
    </reaction>
</comment>
<reference evidence="11 12" key="1">
    <citation type="submission" date="2023-07" db="EMBL/GenBank/DDBJ databases">
        <title>Sorghum-associated microbial communities from plants grown in Nebraska, USA.</title>
        <authorList>
            <person name="Schachtman D."/>
        </authorList>
    </citation>
    <scope>NUCLEOTIDE SEQUENCE [LARGE SCALE GENOMIC DNA]</scope>
    <source>
        <strain evidence="11 12">3773</strain>
    </source>
</reference>
<evidence type="ECO:0000256" key="4">
    <source>
        <dbReference type="ARBA" id="ARBA00022576"/>
    </source>
</evidence>
<organism evidence="11 12">
    <name type="scientific">Flavobacterium arsenatis</name>
    <dbReference type="NCBI Taxonomy" id="1484332"/>
    <lineage>
        <taxon>Bacteria</taxon>
        <taxon>Pseudomonadati</taxon>
        <taxon>Bacteroidota</taxon>
        <taxon>Flavobacteriia</taxon>
        <taxon>Flavobacteriales</taxon>
        <taxon>Flavobacteriaceae</taxon>
        <taxon>Flavobacterium</taxon>
    </lineage>
</organism>
<dbReference type="PANTHER" id="PTHR10937">
    <property type="entry name" value="GLUCOSAMINE--FRUCTOSE-6-PHOSPHATE AMINOTRANSFERASE, ISOMERIZING"/>
    <property type="match status" value="1"/>
</dbReference>
<proteinExistence type="inferred from homology"/>
<dbReference type="Gene3D" id="3.60.20.10">
    <property type="entry name" value="Glutamine Phosphoribosylpyrophosphate, subunit 1, domain 1"/>
    <property type="match status" value="1"/>
</dbReference>
<accession>A0ABU1TL41</accession>
<keyword evidence="8" id="KW-0963">Cytoplasm</keyword>
<dbReference type="SUPFAM" id="SSF53697">
    <property type="entry name" value="SIS domain"/>
    <property type="match status" value="1"/>
</dbReference>
<dbReference type="SUPFAM" id="SSF56235">
    <property type="entry name" value="N-terminal nucleophile aminohydrolases (Ntn hydrolases)"/>
    <property type="match status" value="1"/>
</dbReference>
<dbReference type="PROSITE" id="PS51278">
    <property type="entry name" value="GATASE_TYPE_2"/>
    <property type="match status" value="1"/>
</dbReference>
<comment type="function">
    <text evidence="8">Catalyzes the first step in hexosamine metabolism, converting fructose-6P into glucosamine-6P using glutamine as a nitrogen source.</text>
</comment>
<dbReference type="PANTHER" id="PTHR10937:SF0">
    <property type="entry name" value="GLUTAMINE--FRUCTOSE-6-PHOSPHATE TRANSAMINASE (ISOMERIZING)"/>
    <property type="match status" value="1"/>
</dbReference>
<keyword evidence="6" id="KW-0677">Repeat</keyword>
<dbReference type="NCBIfam" id="NF001484">
    <property type="entry name" value="PRK00331.1"/>
    <property type="match status" value="1"/>
</dbReference>
<dbReference type="CDD" id="cd05008">
    <property type="entry name" value="SIS_GlmS_GlmD_1"/>
    <property type="match status" value="1"/>
</dbReference>
<evidence type="ECO:0000313" key="12">
    <source>
        <dbReference type="Proteomes" id="UP001255185"/>
    </source>
</evidence>
<keyword evidence="7" id="KW-0315">Glutamine amidotransferase</keyword>
<dbReference type="InterPro" id="IPR017932">
    <property type="entry name" value="GATase_2_dom"/>
</dbReference>
<comment type="caution">
    <text evidence="11">The sequence shown here is derived from an EMBL/GenBank/DDBJ whole genome shotgun (WGS) entry which is preliminary data.</text>
</comment>
<feature type="active site" description="Nucleophile; for GATase activity" evidence="8">
    <location>
        <position position="2"/>
    </location>
</feature>
<evidence type="ECO:0000256" key="6">
    <source>
        <dbReference type="ARBA" id="ARBA00022737"/>
    </source>
</evidence>
<dbReference type="CDD" id="cd05009">
    <property type="entry name" value="SIS_GlmS_GlmD_2"/>
    <property type="match status" value="1"/>
</dbReference>
<keyword evidence="4 8" id="KW-0032">Aminotransferase</keyword>
<dbReference type="Gene3D" id="3.40.50.10490">
    <property type="entry name" value="Glucose-6-phosphate isomerase like protein, domain 1"/>
    <property type="match status" value="2"/>
</dbReference>
<feature type="initiator methionine" description="Removed" evidence="8">
    <location>
        <position position="1"/>
    </location>
</feature>
<feature type="active site" description="For Fru-6P isomerization activity" evidence="8">
    <location>
        <position position="610"/>
    </location>
</feature>
<dbReference type="InterPro" id="IPR035490">
    <property type="entry name" value="GlmS/FrlB_SIS"/>
</dbReference>
<dbReference type="EMBL" id="JAVDVI010000002">
    <property type="protein sequence ID" value="MDR6966694.1"/>
    <property type="molecule type" value="Genomic_DNA"/>
</dbReference>
<feature type="domain" description="SIS" evidence="10">
    <location>
        <begin position="292"/>
        <end position="431"/>
    </location>
</feature>
<evidence type="ECO:0000256" key="2">
    <source>
        <dbReference type="ARBA" id="ARBA00012916"/>
    </source>
</evidence>
<dbReference type="Pfam" id="PF01380">
    <property type="entry name" value="SIS"/>
    <property type="match status" value="2"/>
</dbReference>
<dbReference type="InterPro" id="IPR029055">
    <property type="entry name" value="Ntn_hydrolases_N"/>
</dbReference>
<dbReference type="HAMAP" id="MF_00164">
    <property type="entry name" value="GlmS"/>
    <property type="match status" value="1"/>
</dbReference>
<dbReference type="PROSITE" id="PS51464">
    <property type="entry name" value="SIS"/>
    <property type="match status" value="2"/>
</dbReference>
<keyword evidence="5 8" id="KW-0808">Transferase</keyword>
<sequence>MCGIVGYIGHREAYPIVIKGLKRLEYRGYDSAGVMLFDGENLKVSKTKGKVSDLEERSSKDITTNGSIGMGHTRWATHGVPNDVNSHPHLSNSGELAIIHNGIIENYQPLKTELMKRGYVFHSDTDTEVLVNLIEEVQKKENLKLGKAVQVALNQVVGAYAICVFDTKKPNEIVVARLGSPLAIGVGENEFFIASDASPFIEYTSNAIYLEDEEMAIVRLDKGLKIRKIKDDSLVDPYVQELQMNLEQIEKGGYDHFMLKEIYEQPSVIKDTYRGRLLANKGIIQMAGIEDNLERFLNADRIIIVACGTSWHAGLVAEYVIEEFTRIPVEVEYASEFRYRNPIIGPKDVVIAISQSGETADTLAAIKLAKENGAFVFGVCNVVGSSISRETHAGAYTHAGPEIGVASTKAFTTQITVLTMIALRIAKAKGTLSNSDFHRYLQELEIIPEKVQEALLTNDKAKEIAAVFKDAPNCLYLGRGYNFPVALEGALKLKEISYIHAEGYPAAEMKHGPIALIDEHMPVIVIAPKQGHYDKVVSNIQEIKSRSGKIIAVVTKGDVQVRELADYVIEIPDTVDALSPLLTTIPLQLLSYHIAVMRDCNVDQPRNLAKSVTVE</sequence>
<evidence type="ECO:0000259" key="10">
    <source>
        <dbReference type="PROSITE" id="PS51464"/>
    </source>
</evidence>
<dbReference type="CDD" id="cd00714">
    <property type="entry name" value="GFAT"/>
    <property type="match status" value="1"/>
</dbReference>
<dbReference type="InterPro" id="IPR047084">
    <property type="entry name" value="GFAT_N"/>
</dbReference>
<dbReference type="GO" id="GO:0004360">
    <property type="term" value="F:glutamine-fructose-6-phosphate transaminase (isomerizing) activity"/>
    <property type="evidence" value="ECO:0007669"/>
    <property type="project" value="UniProtKB-EC"/>
</dbReference>
<gene>
    <name evidence="8" type="primary">glmS</name>
    <name evidence="11" type="ORF">J2X31_000692</name>
</gene>
<evidence type="ECO:0000256" key="1">
    <source>
        <dbReference type="ARBA" id="ARBA00001031"/>
    </source>
</evidence>
<dbReference type="InterPro" id="IPR005855">
    <property type="entry name" value="GFAT"/>
</dbReference>
<dbReference type="NCBIfam" id="TIGR01135">
    <property type="entry name" value="glmS"/>
    <property type="match status" value="1"/>
</dbReference>
<feature type="domain" description="Glutamine amidotransferase type-2" evidence="9">
    <location>
        <begin position="2"/>
        <end position="221"/>
    </location>
</feature>
<evidence type="ECO:0000256" key="8">
    <source>
        <dbReference type="HAMAP-Rule" id="MF_00164"/>
    </source>
</evidence>
<protein>
    <recommendedName>
        <fullName evidence="3 8">Glutamine--fructose-6-phosphate aminotransferase [isomerizing]</fullName>
        <ecNumber evidence="2 8">2.6.1.16</ecNumber>
    </recommendedName>
    <alternativeName>
        <fullName evidence="8">D-fructose-6-phosphate amidotransferase</fullName>
    </alternativeName>
    <alternativeName>
        <fullName evidence="8">GFAT</fullName>
    </alternativeName>
    <alternativeName>
        <fullName evidence="8">Glucosamine-6-phosphate synthase</fullName>
    </alternativeName>
    <alternativeName>
        <fullName evidence="8">Hexosephosphate aminotransferase</fullName>
    </alternativeName>
    <alternativeName>
        <fullName evidence="8">L-glutamine--D-fructose-6-phosphate amidotransferase</fullName>
    </alternativeName>
</protein>
<dbReference type="Proteomes" id="UP001255185">
    <property type="component" value="Unassembled WGS sequence"/>
</dbReference>
<feature type="domain" description="SIS" evidence="10">
    <location>
        <begin position="464"/>
        <end position="605"/>
    </location>
</feature>
<keyword evidence="12" id="KW-1185">Reference proteome</keyword>